<feature type="non-terminal residue" evidence="1">
    <location>
        <position position="287"/>
    </location>
</feature>
<dbReference type="InterPro" id="IPR036705">
    <property type="entry name" value="Ribosyl_crysJ1_sf"/>
</dbReference>
<name>A0A101FY19_9CHLR</name>
<gene>
    <name evidence="1" type="ORF">XD73_0590</name>
</gene>
<evidence type="ECO:0000313" key="1">
    <source>
        <dbReference type="EMBL" id="KUK46552.1"/>
    </source>
</evidence>
<evidence type="ECO:0000313" key="2">
    <source>
        <dbReference type="Proteomes" id="UP000064249"/>
    </source>
</evidence>
<dbReference type="SUPFAM" id="SSF101478">
    <property type="entry name" value="ADP-ribosylglycohydrolase"/>
    <property type="match status" value="1"/>
</dbReference>
<organism evidence="1 2">
    <name type="scientific">Anaerolinea thermophila</name>
    <dbReference type="NCBI Taxonomy" id="167964"/>
    <lineage>
        <taxon>Bacteria</taxon>
        <taxon>Bacillati</taxon>
        <taxon>Chloroflexota</taxon>
        <taxon>Anaerolineae</taxon>
        <taxon>Anaerolineales</taxon>
        <taxon>Anaerolineaceae</taxon>
        <taxon>Anaerolinea</taxon>
    </lineage>
</organism>
<dbReference type="Pfam" id="PF03747">
    <property type="entry name" value="ADP_ribosyl_GH"/>
    <property type="match status" value="1"/>
</dbReference>
<dbReference type="EMBL" id="LGFU01000021">
    <property type="protein sequence ID" value="KUK46552.1"/>
    <property type="molecule type" value="Genomic_DNA"/>
</dbReference>
<dbReference type="AlphaFoldDB" id="A0A101FY19"/>
<comment type="caution">
    <text evidence="1">The sequence shown here is derived from an EMBL/GenBank/DDBJ whole genome shotgun (WGS) entry which is preliminary data.</text>
</comment>
<dbReference type="Gene3D" id="1.10.4080.10">
    <property type="entry name" value="ADP-ribosylation/Crystallin J1"/>
    <property type="match status" value="1"/>
</dbReference>
<dbReference type="Proteomes" id="UP000064249">
    <property type="component" value="Unassembled WGS sequence"/>
</dbReference>
<accession>A0A101FY19</accession>
<dbReference type="InterPro" id="IPR005502">
    <property type="entry name" value="Ribosyl_crysJ1"/>
</dbReference>
<evidence type="ECO:0008006" key="3">
    <source>
        <dbReference type="Google" id="ProtNLM"/>
    </source>
</evidence>
<reference evidence="1 2" key="1">
    <citation type="journal article" date="2015" name="MBio">
        <title>Genome-Resolved Metagenomic Analysis Reveals Roles for Candidate Phyla and Other Microbial Community Members in Biogeochemical Transformations in Oil Reservoirs.</title>
        <authorList>
            <person name="Hu P."/>
            <person name="Tom L."/>
            <person name="Singh A."/>
            <person name="Thomas B.C."/>
            <person name="Baker B.J."/>
            <person name="Piceno Y.M."/>
            <person name="Andersen G.L."/>
            <person name="Banfield J.F."/>
        </authorList>
    </citation>
    <scope>NUCLEOTIDE SEQUENCE [LARGE SCALE GENOMIC DNA]</scope>
    <source>
        <strain evidence="1">46_16</strain>
    </source>
</reference>
<proteinExistence type="predicted"/>
<protein>
    <recommendedName>
        <fullName evidence="3">ADP-ribosylglycohydrolase family protein</fullName>
    </recommendedName>
</protein>
<sequence>MKKAWEIDREMRVRAIPIDRRVESSNWYEAGFEAPYGDGLIDLFWSSRVPGSSAPEIPYVEMTQALGNKGYDVSGAEELLEEGMRLHADGKIDELRVVTARVLHALKQAPLNPNDVYHQFKHPETWEDIQHCMADGSRQAFDNTWKESYRERIHQGWIGQLAGGSFGTCIEGYTGKRIAQVYGVIDSYITEPETTNDDVVYELAFLDAYNRMGAGITSEAIAMEWVKQIPFGWSAEWVALRNLNMGIFPPDSGAWFNPYSEWIGAQMRGMVCGMVAPSNPMEAARLA</sequence>